<gene>
    <name evidence="1" type="ORF">GJV77_13350</name>
</gene>
<reference evidence="1 2" key="1">
    <citation type="journal article" date="2006" name="Int. J. Syst. Evol. Microbiol.">
        <title>Myroides pelagicus sp. nov., isolated from seawater in Thailand.</title>
        <authorList>
            <person name="Yoon J."/>
            <person name="Maneerat S."/>
            <person name="Kawai F."/>
            <person name="Yokota A."/>
        </authorList>
    </citation>
    <scope>NUCLEOTIDE SEQUENCE [LARGE SCALE GENOMIC DNA]</scope>
    <source>
        <strain evidence="1 2">SM1T</strain>
    </source>
</reference>
<dbReference type="OrthoDB" id="67652at2"/>
<dbReference type="InterPro" id="IPR001646">
    <property type="entry name" value="5peptide_repeat"/>
</dbReference>
<keyword evidence="2" id="KW-1185">Reference proteome</keyword>
<organism evidence="1 2">
    <name type="scientific">Myroides pelagicus</name>
    <dbReference type="NCBI Taxonomy" id="270914"/>
    <lineage>
        <taxon>Bacteria</taxon>
        <taxon>Pseudomonadati</taxon>
        <taxon>Bacteroidota</taxon>
        <taxon>Flavobacteriia</taxon>
        <taxon>Flavobacteriales</taxon>
        <taxon>Flavobacteriaceae</taxon>
        <taxon>Myroides</taxon>
    </lineage>
</organism>
<evidence type="ECO:0000313" key="2">
    <source>
        <dbReference type="Proteomes" id="UP000488936"/>
    </source>
</evidence>
<evidence type="ECO:0000313" key="1">
    <source>
        <dbReference type="EMBL" id="MTH30867.1"/>
    </source>
</evidence>
<dbReference type="Gene3D" id="2.160.20.80">
    <property type="entry name" value="E3 ubiquitin-protein ligase SopA"/>
    <property type="match status" value="1"/>
</dbReference>
<dbReference type="RefSeq" id="WP_155036839.1">
    <property type="nucleotide sequence ID" value="NZ_JBHTIG010000048.1"/>
</dbReference>
<dbReference type="SUPFAM" id="SSF141571">
    <property type="entry name" value="Pentapeptide repeat-like"/>
    <property type="match status" value="1"/>
</dbReference>
<dbReference type="PANTHER" id="PTHR42999:SF1">
    <property type="entry name" value="PENTAPEPTIDE REPEAT-CONTAINING PROTEIN"/>
    <property type="match status" value="1"/>
</dbReference>
<dbReference type="Pfam" id="PF13599">
    <property type="entry name" value="Pentapeptide_4"/>
    <property type="match status" value="2"/>
</dbReference>
<dbReference type="InterPro" id="IPR052949">
    <property type="entry name" value="PA_immunity-related"/>
</dbReference>
<comment type="caution">
    <text evidence="1">The sequence shown here is derived from an EMBL/GenBank/DDBJ whole genome shotgun (WGS) entry which is preliminary data.</text>
</comment>
<dbReference type="PANTHER" id="PTHR42999">
    <property type="entry name" value="ANTIBIOTIC RESISTANCE PROTEIN MCBG"/>
    <property type="match status" value="1"/>
</dbReference>
<accession>A0A7K1GPS6</accession>
<dbReference type="Proteomes" id="UP000488936">
    <property type="component" value="Unassembled WGS sequence"/>
</dbReference>
<sequence length="194" mass="22105">MGEVIYHQDKSFESVNFNGKTLIDREFNNCNFINCNFAESVLNDNIFDECVFENCDFSMSSFLSTGLNKVRFIGCKLMGVDFANCNKLMFSPSYDNCIMDYCSFYGARLKNTSFVKCSLMEVDFCEADLTSACFKESDLIGATFSNTVLKKADFRQAQNIAIDPEYNSLAKAKFTIDQLEGLLYKYNLEVDNNF</sequence>
<dbReference type="EMBL" id="WMJY01000045">
    <property type="protein sequence ID" value="MTH30867.1"/>
    <property type="molecule type" value="Genomic_DNA"/>
</dbReference>
<name>A0A7K1GPS6_9FLAO</name>
<dbReference type="AlphaFoldDB" id="A0A7K1GPS6"/>
<protein>
    <submittedName>
        <fullName evidence="1">Pentapeptide repeat-containing protein</fullName>
    </submittedName>
</protein>
<proteinExistence type="predicted"/>